<keyword evidence="3" id="KW-0949">S-adenosyl-L-methionine</keyword>
<dbReference type="InterPro" id="IPR002295">
    <property type="entry name" value="N4/N6-MTase_EcoPI_Mod-like"/>
</dbReference>
<dbReference type="PRINTS" id="PR00506">
    <property type="entry name" value="D21N6MTFRASE"/>
</dbReference>
<keyword evidence="5" id="KW-1185">Reference proteome</keyword>
<accession>A0A411YEK2</accession>
<evidence type="ECO:0000313" key="5">
    <source>
        <dbReference type="Proteomes" id="UP000291469"/>
    </source>
</evidence>
<dbReference type="GO" id="GO:0003677">
    <property type="term" value="F:DNA binding"/>
    <property type="evidence" value="ECO:0007669"/>
    <property type="project" value="InterPro"/>
</dbReference>
<reference evidence="4 5" key="1">
    <citation type="submission" date="2019-01" db="EMBL/GenBank/DDBJ databases">
        <title>Egibacter rhizosphaerae EGI 80759T.</title>
        <authorList>
            <person name="Chen D.-D."/>
            <person name="Tian Y."/>
            <person name="Jiao J.-Y."/>
            <person name="Zhang X.-T."/>
            <person name="Zhang Y.-G."/>
            <person name="Zhang Y."/>
            <person name="Xiao M."/>
            <person name="Shu W.-S."/>
            <person name="Li W.-J."/>
        </authorList>
    </citation>
    <scope>NUCLEOTIDE SEQUENCE [LARGE SCALE GENOMIC DNA]</scope>
    <source>
        <strain evidence="4 5">EGI 80759</strain>
    </source>
</reference>
<dbReference type="Proteomes" id="UP000291469">
    <property type="component" value="Chromosome"/>
</dbReference>
<dbReference type="KEGG" id="erz:ER308_08725"/>
<dbReference type="GO" id="GO:0032259">
    <property type="term" value="P:methylation"/>
    <property type="evidence" value="ECO:0007669"/>
    <property type="project" value="UniProtKB-KW"/>
</dbReference>
<protein>
    <recommendedName>
        <fullName evidence="6">DNA methylase</fullName>
    </recommendedName>
</protein>
<dbReference type="InterPro" id="IPR002052">
    <property type="entry name" value="DNA_methylase_N6_adenine_CS"/>
</dbReference>
<evidence type="ECO:0008006" key="6">
    <source>
        <dbReference type="Google" id="ProtNLM"/>
    </source>
</evidence>
<gene>
    <name evidence="4" type="ORF">ER308_08725</name>
</gene>
<organism evidence="4 5">
    <name type="scientific">Egibacter rhizosphaerae</name>
    <dbReference type="NCBI Taxonomy" id="1670831"/>
    <lineage>
        <taxon>Bacteria</taxon>
        <taxon>Bacillati</taxon>
        <taxon>Actinomycetota</taxon>
        <taxon>Nitriliruptoria</taxon>
        <taxon>Egibacterales</taxon>
        <taxon>Egibacteraceae</taxon>
        <taxon>Egibacter</taxon>
    </lineage>
</organism>
<dbReference type="OrthoDB" id="3197274at2"/>
<dbReference type="AlphaFoldDB" id="A0A411YEK2"/>
<dbReference type="PROSITE" id="PS00092">
    <property type="entry name" value="N6_MTASE"/>
    <property type="match status" value="1"/>
</dbReference>
<name>A0A411YEK2_9ACTN</name>
<keyword evidence="1" id="KW-0489">Methyltransferase</keyword>
<evidence type="ECO:0000256" key="3">
    <source>
        <dbReference type="ARBA" id="ARBA00022691"/>
    </source>
</evidence>
<proteinExistence type="predicted"/>
<dbReference type="RefSeq" id="WP_131154623.1">
    <property type="nucleotide sequence ID" value="NZ_CP036402.1"/>
</dbReference>
<sequence length="617" mass="67369">MSAAARRESRARERHVPPVSTYRWWARRTEAVTGGVLDAVAADAPDPRLLVVDPFAGGGTVALSATVRGHRVYAQDINPWAAAGLATMLSLPPREALLEAADALHESCRSLLERAYATRSTTGEPAAVAHTIRVAAGRCPECDARWRLYPYALVSRRQRVDTLASGDDAWLACAYGHLFAGRASAPSTCPVCRLRVSPEDRYTAARVFRCPCGAAAPLRDVAANGLEWDPVLVERVAESRRDLSPPTAAEIAQATEGWAPDRDLGAIPVGVETRALHSFGYRRWQDCYPPRQQVVLEGVLRAVEELSAAEEVRAALRLAVLGSTEMAGYLSRWERRYLKAYEAVSSHRFSLTTLACEPHVWGVGPVGRGTVRRRVDALARSAEWLRAHAGELTVDGPRSAQQRRGRMPARVDVRVTRGSSHRMLLPAHSADVIWTDPPYHDDVHYGELSGLFRAWDGTGELLADEAVATALDDVDYQRLLTWVFVECRRVLKPGGHLLLSYANREPRAWAALFAALSAAGFRACGYEVVHAENDADHGKRGVRACTMDAVLDLVPAAAGTPAAPHRPQRCCGDAQERFLLRVGEWFLAAVDPAAGAWWEPMVAQLCAEPFLAPHPPG</sequence>
<evidence type="ECO:0000256" key="1">
    <source>
        <dbReference type="ARBA" id="ARBA00022603"/>
    </source>
</evidence>
<evidence type="ECO:0000313" key="4">
    <source>
        <dbReference type="EMBL" id="QBI19626.1"/>
    </source>
</evidence>
<dbReference type="GO" id="GO:0008170">
    <property type="term" value="F:N-methyltransferase activity"/>
    <property type="evidence" value="ECO:0007669"/>
    <property type="project" value="InterPro"/>
</dbReference>
<evidence type="ECO:0000256" key="2">
    <source>
        <dbReference type="ARBA" id="ARBA00022679"/>
    </source>
</evidence>
<dbReference type="InterPro" id="IPR029063">
    <property type="entry name" value="SAM-dependent_MTases_sf"/>
</dbReference>
<keyword evidence="2" id="KW-0808">Transferase</keyword>
<dbReference type="SUPFAM" id="SSF53335">
    <property type="entry name" value="S-adenosyl-L-methionine-dependent methyltransferases"/>
    <property type="match status" value="2"/>
</dbReference>
<dbReference type="Gene3D" id="3.40.50.150">
    <property type="entry name" value="Vaccinia Virus protein VP39"/>
    <property type="match status" value="2"/>
</dbReference>
<dbReference type="EMBL" id="CP036402">
    <property type="protein sequence ID" value="QBI19626.1"/>
    <property type="molecule type" value="Genomic_DNA"/>
</dbReference>